<evidence type="ECO:0000256" key="1">
    <source>
        <dbReference type="SAM" id="MobiDB-lite"/>
    </source>
</evidence>
<dbReference type="AlphaFoldDB" id="A0AAW1K589"/>
<sequence>MSPRQASSSSTKTPKVPKIKLDPDQIPESHRFKLNLHGDEDKIYFFFDGLIWWLRTLLSIKGRKLDSKIVTSKSEEVFLINIKLNQTSIKVLIQKIDVYVVSIYCKGRWLTPNNSNFEIMGEEVAHFDKSKAVHGRVLPVLGTGASKNKGLKTDIFSC</sequence>
<protein>
    <submittedName>
        <fullName evidence="2">Uncharacterized protein</fullName>
    </submittedName>
</protein>
<feature type="region of interest" description="Disordered" evidence="1">
    <location>
        <begin position="1"/>
        <end position="22"/>
    </location>
</feature>
<evidence type="ECO:0000313" key="3">
    <source>
        <dbReference type="Proteomes" id="UP001443914"/>
    </source>
</evidence>
<dbReference type="Proteomes" id="UP001443914">
    <property type="component" value="Unassembled WGS sequence"/>
</dbReference>
<dbReference type="EMBL" id="JBDFQZ010000006">
    <property type="protein sequence ID" value="KAK9713052.1"/>
    <property type="molecule type" value="Genomic_DNA"/>
</dbReference>
<proteinExistence type="predicted"/>
<accession>A0AAW1K589</accession>
<name>A0AAW1K589_SAPOF</name>
<gene>
    <name evidence="2" type="ORF">RND81_06G000200</name>
</gene>
<feature type="compositionally biased region" description="Low complexity" evidence="1">
    <location>
        <begin position="7"/>
        <end position="16"/>
    </location>
</feature>
<evidence type="ECO:0000313" key="2">
    <source>
        <dbReference type="EMBL" id="KAK9713052.1"/>
    </source>
</evidence>
<reference evidence="2" key="1">
    <citation type="submission" date="2024-03" db="EMBL/GenBank/DDBJ databases">
        <title>WGS assembly of Saponaria officinalis var. Norfolk2.</title>
        <authorList>
            <person name="Jenkins J."/>
            <person name="Shu S."/>
            <person name="Grimwood J."/>
            <person name="Barry K."/>
            <person name="Goodstein D."/>
            <person name="Schmutz J."/>
            <person name="Leebens-Mack J."/>
            <person name="Osbourn A."/>
        </authorList>
    </citation>
    <scope>NUCLEOTIDE SEQUENCE [LARGE SCALE GENOMIC DNA]</scope>
    <source>
        <strain evidence="2">JIC</strain>
    </source>
</reference>
<organism evidence="2 3">
    <name type="scientific">Saponaria officinalis</name>
    <name type="common">Common soapwort</name>
    <name type="synonym">Lychnis saponaria</name>
    <dbReference type="NCBI Taxonomy" id="3572"/>
    <lineage>
        <taxon>Eukaryota</taxon>
        <taxon>Viridiplantae</taxon>
        <taxon>Streptophyta</taxon>
        <taxon>Embryophyta</taxon>
        <taxon>Tracheophyta</taxon>
        <taxon>Spermatophyta</taxon>
        <taxon>Magnoliopsida</taxon>
        <taxon>eudicotyledons</taxon>
        <taxon>Gunneridae</taxon>
        <taxon>Pentapetalae</taxon>
        <taxon>Caryophyllales</taxon>
        <taxon>Caryophyllaceae</taxon>
        <taxon>Caryophylleae</taxon>
        <taxon>Saponaria</taxon>
    </lineage>
</organism>
<keyword evidence="3" id="KW-1185">Reference proteome</keyword>
<comment type="caution">
    <text evidence="2">The sequence shown here is derived from an EMBL/GenBank/DDBJ whole genome shotgun (WGS) entry which is preliminary data.</text>
</comment>